<sequence>MTAEQGIPVPRAVLFDLDGTLVDTAPDLARATNALRRAHSLAPLPYEIIRAEVSHGGNALVTLALGYTTDHPEHATARHRLLEAYGHNVAEESHLFEGLERVLNRYVEQQQPWGIITNKPRRYAEPLLEALGLVPDVLLCADDLPVKKPDPAPLLEAARRLQVSPRECWYIGDHERDMEAAMAAGMTAVAVHYGYLREGDDPLLWPAHHRFETSSELAEMLLTHCHDTADRAQPSPGGRGATSDS</sequence>
<dbReference type="SUPFAM" id="SSF56784">
    <property type="entry name" value="HAD-like"/>
    <property type="match status" value="1"/>
</dbReference>
<evidence type="ECO:0000256" key="2">
    <source>
        <dbReference type="ARBA" id="ARBA00022842"/>
    </source>
</evidence>
<keyword evidence="2" id="KW-0460">Magnesium</keyword>
<dbReference type="GO" id="GO:0046872">
    <property type="term" value="F:metal ion binding"/>
    <property type="evidence" value="ECO:0007669"/>
    <property type="project" value="UniProtKB-KW"/>
</dbReference>
<dbReference type="InterPro" id="IPR050155">
    <property type="entry name" value="HAD-like_hydrolase_sf"/>
</dbReference>
<dbReference type="SFLD" id="SFLDG01135">
    <property type="entry name" value="C1.5.6:_HAD__Beta-PGM__Phospha"/>
    <property type="match status" value="1"/>
</dbReference>
<dbReference type="Gene3D" id="3.40.50.1000">
    <property type="entry name" value="HAD superfamily/HAD-like"/>
    <property type="match status" value="1"/>
</dbReference>
<organism evidence="3 4">
    <name type="scientific">Kushneria sinocarnis</name>
    <dbReference type="NCBI Taxonomy" id="595502"/>
    <lineage>
        <taxon>Bacteria</taxon>
        <taxon>Pseudomonadati</taxon>
        <taxon>Pseudomonadota</taxon>
        <taxon>Gammaproteobacteria</taxon>
        <taxon>Oceanospirillales</taxon>
        <taxon>Halomonadaceae</taxon>
        <taxon>Kushneria</taxon>
    </lineage>
</organism>
<dbReference type="PANTHER" id="PTHR43434:SF23">
    <property type="entry name" value="PHOSPHOGLYCOLATE PHOSPHATASE"/>
    <property type="match status" value="1"/>
</dbReference>
<gene>
    <name evidence="3" type="ORF">C7446_1117</name>
</gene>
<keyword evidence="1" id="KW-0378">Hydrolase</keyword>
<dbReference type="PANTHER" id="PTHR43434">
    <property type="entry name" value="PHOSPHOGLYCOLATE PHOSPHATASE"/>
    <property type="match status" value="1"/>
</dbReference>
<dbReference type="NCBIfam" id="TIGR01509">
    <property type="entry name" value="HAD-SF-IA-v3"/>
    <property type="match status" value="1"/>
</dbReference>
<keyword evidence="4" id="KW-1185">Reference proteome</keyword>
<dbReference type="SFLD" id="SFLDS00003">
    <property type="entry name" value="Haloacid_Dehalogenase"/>
    <property type="match status" value="1"/>
</dbReference>
<dbReference type="NCBIfam" id="TIGR01549">
    <property type="entry name" value="HAD-SF-IA-v1"/>
    <property type="match status" value="1"/>
</dbReference>
<proteinExistence type="predicted"/>
<dbReference type="InterPro" id="IPR023198">
    <property type="entry name" value="PGP-like_dom2"/>
</dbReference>
<dbReference type="InterPro" id="IPR036412">
    <property type="entry name" value="HAD-like_sf"/>
</dbReference>
<dbReference type="OrthoDB" id="9776368at2"/>
<dbReference type="RefSeq" id="WP_121172110.1">
    <property type="nucleotide sequence ID" value="NZ_RBIN01000003.1"/>
</dbReference>
<dbReference type="GO" id="GO:0006281">
    <property type="term" value="P:DNA repair"/>
    <property type="evidence" value="ECO:0007669"/>
    <property type="project" value="TreeGrafter"/>
</dbReference>
<evidence type="ECO:0000313" key="4">
    <source>
        <dbReference type="Proteomes" id="UP000281975"/>
    </source>
</evidence>
<dbReference type="Pfam" id="PF00702">
    <property type="entry name" value="Hydrolase"/>
    <property type="match status" value="1"/>
</dbReference>
<comment type="caution">
    <text evidence="3">The sequence shown here is derived from an EMBL/GenBank/DDBJ whole genome shotgun (WGS) entry which is preliminary data.</text>
</comment>
<evidence type="ECO:0000256" key="1">
    <source>
        <dbReference type="ARBA" id="ARBA00022801"/>
    </source>
</evidence>
<dbReference type="Proteomes" id="UP000281975">
    <property type="component" value="Unassembled WGS sequence"/>
</dbReference>
<evidence type="ECO:0000313" key="3">
    <source>
        <dbReference type="EMBL" id="RKR06180.1"/>
    </source>
</evidence>
<dbReference type="SFLD" id="SFLDG01129">
    <property type="entry name" value="C1.5:_HAD__Beta-PGM__Phosphata"/>
    <property type="match status" value="1"/>
</dbReference>
<dbReference type="GO" id="GO:0008967">
    <property type="term" value="F:phosphoglycolate phosphatase activity"/>
    <property type="evidence" value="ECO:0007669"/>
    <property type="project" value="TreeGrafter"/>
</dbReference>
<protein>
    <submittedName>
        <fullName evidence="3">Phosphoglycolate phosphatase</fullName>
    </submittedName>
</protein>
<accession>A0A420WYE4</accession>
<dbReference type="EMBL" id="RBIN01000003">
    <property type="protein sequence ID" value="RKR06180.1"/>
    <property type="molecule type" value="Genomic_DNA"/>
</dbReference>
<dbReference type="InterPro" id="IPR006439">
    <property type="entry name" value="HAD-SF_hydro_IA"/>
</dbReference>
<reference evidence="3 4" key="1">
    <citation type="submission" date="2018-10" db="EMBL/GenBank/DDBJ databases">
        <title>Genomic Encyclopedia of Type Strains, Phase IV (KMG-IV): sequencing the most valuable type-strain genomes for metagenomic binning, comparative biology and taxonomic classification.</title>
        <authorList>
            <person name="Goeker M."/>
        </authorList>
    </citation>
    <scope>NUCLEOTIDE SEQUENCE [LARGE SCALE GENOMIC DNA]</scope>
    <source>
        <strain evidence="3 4">DSM 23229</strain>
    </source>
</reference>
<dbReference type="Gene3D" id="1.10.150.240">
    <property type="entry name" value="Putative phosphatase, domain 2"/>
    <property type="match status" value="1"/>
</dbReference>
<dbReference type="AlphaFoldDB" id="A0A420WYE4"/>
<dbReference type="GO" id="GO:0005829">
    <property type="term" value="C:cytosol"/>
    <property type="evidence" value="ECO:0007669"/>
    <property type="project" value="TreeGrafter"/>
</dbReference>
<dbReference type="InterPro" id="IPR023214">
    <property type="entry name" value="HAD_sf"/>
</dbReference>
<name>A0A420WYE4_9GAMM</name>